<gene>
    <name evidence="1" type="ORF">E3U43_015855</name>
</gene>
<keyword evidence="2" id="KW-1185">Reference proteome</keyword>
<dbReference type="EMBL" id="CM011692">
    <property type="protein sequence ID" value="TMS06096.1"/>
    <property type="molecule type" value="Genomic_DNA"/>
</dbReference>
<sequence length="419" mass="45696">MAGQKGICEQLSLKGHENRRRRCPVCRALFLRMGKSSLCSRCRLMTAAQAGLGISLKGNKSRETGEDLGIFIKSIIHGGAAYKDGRLCVNDQLVAVNGESLLGCSNHVAMETLRRSMSQEGNVRGTIQLVVLRALKDQHGVSPSRSFDSSSGLSGLGSPVNGQTGLVSQTNGPIRPPAANNNLYAFNVSNGSYSHMDEEEDGELYGHEAEFSSSNQHSYLQEREISHTSSPAQPQSPAQNQNQRQFQHVKASKSMDLGTTQNQQPTVADESNVGSLVGSTPAPSSPIELGPTLGLKKSSSLESLQTAMSEVNRKNEFLPFHRPRQNMVRGRGCNESFRAAIDKSYDGPPEDDDDDGSEPSSGRDTPASSSSRQGVEARIEEKGKKDKKKKERKTKKKEKNKLKGKEKEEEKKKKKVEEP</sequence>
<accession>A0ACD3QFR2</accession>
<protein>
    <submittedName>
        <fullName evidence="1">Uncharacterized protein</fullName>
    </submittedName>
</protein>
<dbReference type="Proteomes" id="UP000793456">
    <property type="component" value="Chromosome XIX"/>
</dbReference>
<comment type="caution">
    <text evidence="1">The sequence shown here is derived from an EMBL/GenBank/DDBJ whole genome shotgun (WGS) entry which is preliminary data.</text>
</comment>
<reference evidence="1" key="1">
    <citation type="submission" date="2018-11" db="EMBL/GenBank/DDBJ databases">
        <title>The sequence and de novo assembly of Larimichthys crocea genome using PacBio and Hi-C technologies.</title>
        <authorList>
            <person name="Xu P."/>
            <person name="Chen B."/>
            <person name="Zhou Z."/>
            <person name="Ke Q."/>
            <person name="Wu Y."/>
            <person name="Bai H."/>
            <person name="Pu F."/>
        </authorList>
    </citation>
    <scope>NUCLEOTIDE SEQUENCE</scope>
    <source>
        <tissue evidence="1">Muscle</tissue>
    </source>
</reference>
<organism evidence="1 2">
    <name type="scientific">Larimichthys crocea</name>
    <name type="common">Large yellow croaker</name>
    <name type="synonym">Pseudosciaena crocea</name>
    <dbReference type="NCBI Taxonomy" id="215358"/>
    <lineage>
        <taxon>Eukaryota</taxon>
        <taxon>Metazoa</taxon>
        <taxon>Chordata</taxon>
        <taxon>Craniata</taxon>
        <taxon>Vertebrata</taxon>
        <taxon>Euteleostomi</taxon>
        <taxon>Actinopterygii</taxon>
        <taxon>Neopterygii</taxon>
        <taxon>Teleostei</taxon>
        <taxon>Neoteleostei</taxon>
        <taxon>Acanthomorphata</taxon>
        <taxon>Eupercaria</taxon>
        <taxon>Sciaenidae</taxon>
        <taxon>Larimichthys</taxon>
    </lineage>
</organism>
<evidence type="ECO:0000313" key="2">
    <source>
        <dbReference type="Proteomes" id="UP000793456"/>
    </source>
</evidence>
<evidence type="ECO:0000313" key="1">
    <source>
        <dbReference type="EMBL" id="TMS06096.1"/>
    </source>
</evidence>
<name>A0ACD3QFR2_LARCR</name>
<proteinExistence type="predicted"/>